<sequence length="108" mass="11219">MVWFRHHETHGYQLTACADTLELEERNGAVLTSIGRTSAVPLTPNAPHALTVTISGTHATVAVDNNTAVQASVANPGLTSGRVQLGVTNDDPVTAAEVSFAGVEVRTG</sequence>
<dbReference type="Gene3D" id="2.60.120.560">
    <property type="entry name" value="Exo-inulinase, domain 1"/>
    <property type="match status" value="1"/>
</dbReference>
<reference evidence="1 2" key="1">
    <citation type="submission" date="2022-06" db="EMBL/GenBank/DDBJ databases">
        <title>New Species of the Genus Actinoplanes, ActinopZanes ferrugineus.</title>
        <authorList>
            <person name="Ding P."/>
        </authorList>
    </citation>
    <scope>NUCLEOTIDE SEQUENCE [LARGE SCALE GENOMIC DNA]</scope>
    <source>
        <strain evidence="1 2">TRM88003</strain>
    </source>
</reference>
<accession>A0ABT1DTD7</accession>
<dbReference type="RefSeq" id="WP_253240162.1">
    <property type="nucleotide sequence ID" value="NZ_JAMYJR010000028.1"/>
</dbReference>
<evidence type="ECO:0000313" key="1">
    <source>
        <dbReference type="EMBL" id="MCO8274087.1"/>
    </source>
</evidence>
<dbReference type="EMBL" id="JAMYJR010000028">
    <property type="protein sequence ID" value="MCO8274087.1"/>
    <property type="molecule type" value="Genomic_DNA"/>
</dbReference>
<keyword evidence="2" id="KW-1185">Reference proteome</keyword>
<organism evidence="1 2">
    <name type="scientific">Paractinoplanes aksuensis</name>
    <dbReference type="NCBI Taxonomy" id="2939490"/>
    <lineage>
        <taxon>Bacteria</taxon>
        <taxon>Bacillati</taxon>
        <taxon>Actinomycetota</taxon>
        <taxon>Actinomycetes</taxon>
        <taxon>Micromonosporales</taxon>
        <taxon>Micromonosporaceae</taxon>
        <taxon>Paractinoplanes</taxon>
    </lineage>
</organism>
<comment type="caution">
    <text evidence="1">The sequence shown here is derived from an EMBL/GenBank/DDBJ whole genome shotgun (WGS) entry which is preliminary data.</text>
</comment>
<name>A0ABT1DTD7_9ACTN</name>
<evidence type="ECO:0000313" key="2">
    <source>
        <dbReference type="Proteomes" id="UP001523369"/>
    </source>
</evidence>
<dbReference type="Proteomes" id="UP001523369">
    <property type="component" value="Unassembled WGS sequence"/>
</dbReference>
<proteinExistence type="predicted"/>
<gene>
    <name evidence="1" type="ORF">M1L60_26145</name>
</gene>
<protein>
    <submittedName>
        <fullName evidence="1">Uncharacterized protein</fullName>
    </submittedName>
</protein>